<feature type="domain" description="Bacterial bifunctional deaminase-reductase C-terminal" evidence="1">
    <location>
        <begin position="113"/>
        <end position="175"/>
    </location>
</feature>
<dbReference type="SUPFAM" id="SSF53597">
    <property type="entry name" value="Dihydrofolate reductase-like"/>
    <property type="match status" value="1"/>
</dbReference>
<dbReference type="InterPro" id="IPR002734">
    <property type="entry name" value="RibDG_C"/>
</dbReference>
<dbReference type="EMBL" id="QUMQ01000001">
    <property type="protein sequence ID" value="REF97060.1"/>
    <property type="molecule type" value="Genomic_DNA"/>
</dbReference>
<comment type="caution">
    <text evidence="2">The sequence shown here is derived from an EMBL/GenBank/DDBJ whole genome shotgun (WGS) entry which is preliminary data.</text>
</comment>
<evidence type="ECO:0000313" key="3">
    <source>
        <dbReference type="Proteomes" id="UP000256913"/>
    </source>
</evidence>
<dbReference type="InterPro" id="IPR024072">
    <property type="entry name" value="DHFR-like_dom_sf"/>
</dbReference>
<reference evidence="2 3" key="1">
    <citation type="submission" date="2018-08" db="EMBL/GenBank/DDBJ databases">
        <title>Sequencing the genomes of 1000 actinobacteria strains.</title>
        <authorList>
            <person name="Klenk H.-P."/>
        </authorList>
    </citation>
    <scope>NUCLEOTIDE SEQUENCE [LARGE SCALE GENOMIC DNA]</scope>
    <source>
        <strain evidence="2 3">DSM 44099</strain>
    </source>
</reference>
<name>A0A3D9ZTQ6_9ACTN</name>
<sequence length="197" mass="21175">MKVCTGASMSLDGFVSGPSETGFEHLFAWYGNGDVEVPTGNPEMTWRLTEASAKHQRAFSAELGALVVGRKLFDFTNGWGGMHPLEVPTVVLTHNPPTGYEDNKWFEFVTDGIGSAIARATELAGGKNVGLNSGRIASQALDAGLLDEVWIDLVPVLLGGGTPYFSDLGVKPVELEGPLMSVQGNRVTHLRYQVVKR</sequence>
<dbReference type="Proteomes" id="UP000256913">
    <property type="component" value="Unassembled WGS sequence"/>
</dbReference>
<dbReference type="AlphaFoldDB" id="A0A3D9ZTQ6"/>
<dbReference type="Gene3D" id="3.40.430.10">
    <property type="entry name" value="Dihydrofolate Reductase, subunit A"/>
    <property type="match status" value="1"/>
</dbReference>
<gene>
    <name evidence="2" type="ORF">DFJ67_3055</name>
</gene>
<dbReference type="GO" id="GO:0009231">
    <property type="term" value="P:riboflavin biosynthetic process"/>
    <property type="evidence" value="ECO:0007669"/>
    <property type="project" value="InterPro"/>
</dbReference>
<dbReference type="GO" id="GO:0008703">
    <property type="term" value="F:5-amino-6-(5-phosphoribosylamino)uracil reductase activity"/>
    <property type="evidence" value="ECO:0007669"/>
    <property type="project" value="InterPro"/>
</dbReference>
<organism evidence="2 3">
    <name type="scientific">Asanoa ferruginea</name>
    <dbReference type="NCBI Taxonomy" id="53367"/>
    <lineage>
        <taxon>Bacteria</taxon>
        <taxon>Bacillati</taxon>
        <taxon>Actinomycetota</taxon>
        <taxon>Actinomycetes</taxon>
        <taxon>Micromonosporales</taxon>
        <taxon>Micromonosporaceae</taxon>
        <taxon>Asanoa</taxon>
    </lineage>
</organism>
<proteinExistence type="predicted"/>
<accession>A0A3D9ZTQ6</accession>
<evidence type="ECO:0000313" key="2">
    <source>
        <dbReference type="EMBL" id="REF97060.1"/>
    </source>
</evidence>
<protein>
    <submittedName>
        <fullName evidence="2">Dihydrofolate reductase</fullName>
    </submittedName>
</protein>
<evidence type="ECO:0000259" key="1">
    <source>
        <dbReference type="Pfam" id="PF01872"/>
    </source>
</evidence>
<dbReference type="RefSeq" id="WP_203783917.1">
    <property type="nucleotide sequence ID" value="NZ_BONB01000035.1"/>
</dbReference>
<dbReference type="Pfam" id="PF01872">
    <property type="entry name" value="RibD_C"/>
    <property type="match status" value="1"/>
</dbReference>
<keyword evidence="3" id="KW-1185">Reference proteome</keyword>